<keyword evidence="1" id="KW-1133">Transmembrane helix</keyword>
<dbReference type="Proteomes" id="UP001226577">
    <property type="component" value="Unassembled WGS sequence"/>
</dbReference>
<comment type="caution">
    <text evidence="2">The sequence shown here is derived from an EMBL/GenBank/DDBJ whole genome shotgun (WGS) entry which is preliminary data.</text>
</comment>
<feature type="transmembrane region" description="Helical" evidence="1">
    <location>
        <begin position="46"/>
        <end position="69"/>
    </location>
</feature>
<evidence type="ECO:0000313" key="3">
    <source>
        <dbReference type="Proteomes" id="UP001226577"/>
    </source>
</evidence>
<organism evidence="2 3">
    <name type="scientific">Pseudarthrobacter enclensis</name>
    <dbReference type="NCBI Taxonomy" id="993070"/>
    <lineage>
        <taxon>Bacteria</taxon>
        <taxon>Bacillati</taxon>
        <taxon>Actinomycetota</taxon>
        <taxon>Actinomycetes</taxon>
        <taxon>Micrococcales</taxon>
        <taxon>Micrococcaceae</taxon>
        <taxon>Pseudarthrobacter</taxon>
    </lineage>
</organism>
<protein>
    <submittedName>
        <fullName evidence="2">Uncharacterized protein</fullName>
    </submittedName>
</protein>
<accession>A0ABT9RTA7</accession>
<feature type="transmembrane region" description="Helical" evidence="1">
    <location>
        <begin position="89"/>
        <end position="112"/>
    </location>
</feature>
<keyword evidence="1" id="KW-0812">Transmembrane</keyword>
<evidence type="ECO:0000313" key="2">
    <source>
        <dbReference type="EMBL" id="MDP9888297.1"/>
    </source>
</evidence>
<feature type="transmembrane region" description="Helical" evidence="1">
    <location>
        <begin position="205"/>
        <end position="228"/>
    </location>
</feature>
<reference evidence="2 3" key="1">
    <citation type="submission" date="2023-07" db="EMBL/GenBank/DDBJ databases">
        <title>Sorghum-associated microbial communities from plants grown in Nebraska, USA.</title>
        <authorList>
            <person name="Schachtman D."/>
        </authorList>
    </citation>
    <scope>NUCLEOTIDE SEQUENCE [LARGE SCALE GENOMIC DNA]</scope>
    <source>
        <strain evidence="2 3">CC222</strain>
    </source>
</reference>
<keyword evidence="1" id="KW-0472">Membrane</keyword>
<sequence length="316" mass="35121">MISIIISVMLVWMFFQVAWVGSRTLDRKMLKDVEAPADNVRKEQRSVFFTFVILGTGTMAFSYVVGIASSWSAEELQKIGSTENVERPYGISGSVLFSGSLFLFALFTMILFGAHFRSKAPMPAEILADIKAFDPMTGGASSSARLDQLKKGMSASRAQFRRRWQSNSLDRNFYSLFLHHSMQTPPRRAVLYRYATAWQWKKKTWIPFTAGSFALALGLLIEMVLFLFQSGATLIAVLVFVVLALLLAGSIVWLQVACATAELRFLAADIRLELGRFKSATARLAAFDTSAGANAEPSPVRAQRLLLVVGPLQIWR</sequence>
<name>A0ABT9RTA7_9MICC</name>
<gene>
    <name evidence="2" type="ORF">J2X98_001885</name>
</gene>
<evidence type="ECO:0000256" key="1">
    <source>
        <dbReference type="SAM" id="Phobius"/>
    </source>
</evidence>
<feature type="transmembrane region" description="Helical" evidence="1">
    <location>
        <begin position="234"/>
        <end position="254"/>
    </location>
</feature>
<feature type="transmembrane region" description="Helical" evidence="1">
    <location>
        <begin position="6"/>
        <end position="25"/>
    </location>
</feature>
<dbReference type="RefSeq" id="WP_307307017.1">
    <property type="nucleotide sequence ID" value="NZ_JAUSRE010000008.1"/>
</dbReference>
<proteinExistence type="predicted"/>
<keyword evidence="3" id="KW-1185">Reference proteome</keyword>
<dbReference type="EMBL" id="JAUSRE010000008">
    <property type="protein sequence ID" value="MDP9888297.1"/>
    <property type="molecule type" value="Genomic_DNA"/>
</dbReference>